<evidence type="ECO:0000256" key="1">
    <source>
        <dbReference type="SAM" id="MobiDB-lite"/>
    </source>
</evidence>
<sequence length="257" mass="29018">MDERNGTDHNQSPPPSAQHDTESKEIDYAGAIRKECAGVEMDSNHRFLYVVPENGVVVFFQDMNQASATLDKDYMAKACEMVTFQFDSSRTMRLFAELLKARFENYSGVMPRVHAKVLVFESASFPEAPLLNGWDTEPHAHGSYTGAHNHVRDWVAAVLSVSTDMGIEFHLCRPWRDFGFLNGSTTPLRDAGYDLSVTLEEVNWLQVPDRFSGFLRAMTVRAVTGEPLDGANLQFQSNLTYEIAKILVDHGNRFIRY</sequence>
<feature type="region of interest" description="Disordered" evidence="1">
    <location>
        <begin position="1"/>
        <end position="23"/>
    </location>
</feature>
<gene>
    <name evidence="2" type="ORF">FMAN_03137</name>
</gene>
<evidence type="ECO:0000313" key="2">
    <source>
        <dbReference type="EMBL" id="CVK93770.1"/>
    </source>
</evidence>
<reference evidence="3" key="1">
    <citation type="journal article" date="2016" name="Genome Biol. Evol.">
        <title>Comparative 'omics' of the Fusarium fujikuroi species complex highlights differences in genetic potential and metabolite synthesis.</title>
        <authorList>
            <person name="Niehaus E.-M."/>
            <person name="Muensterkoetter M."/>
            <person name="Proctor R.H."/>
            <person name="Brown D.W."/>
            <person name="Sharon A."/>
            <person name="Idan Y."/>
            <person name="Oren-Young L."/>
            <person name="Sieber C.M."/>
            <person name="Novak O."/>
            <person name="Pencik A."/>
            <person name="Tarkowska D."/>
            <person name="Hromadova K."/>
            <person name="Freeman S."/>
            <person name="Maymon M."/>
            <person name="Elazar M."/>
            <person name="Youssef S.A."/>
            <person name="El-Shabrawy E.S.M."/>
            <person name="Shalaby A.B.A."/>
            <person name="Houterman P."/>
            <person name="Brock N.L."/>
            <person name="Burkhardt I."/>
            <person name="Tsavkelova E.A."/>
            <person name="Dickschat J.S."/>
            <person name="Galuszka P."/>
            <person name="Gueldener U."/>
            <person name="Tudzynski B."/>
        </authorList>
    </citation>
    <scope>NUCLEOTIDE SEQUENCE [LARGE SCALE GENOMIC DNA]</scope>
    <source>
        <strain evidence="3">MRC7560</strain>
    </source>
</reference>
<name>A0A1L7T4Y1_FUSMA</name>
<dbReference type="GeneID" id="65082408"/>
<dbReference type="VEuPathDB" id="FungiDB:FMAN_03137"/>
<dbReference type="Proteomes" id="UP000184255">
    <property type="component" value="Unassembled WGS sequence"/>
</dbReference>
<dbReference type="EMBL" id="FCQH01000006">
    <property type="protein sequence ID" value="CVK93770.1"/>
    <property type="molecule type" value="Genomic_DNA"/>
</dbReference>
<accession>A0A1L7T4Y1</accession>
<dbReference type="RefSeq" id="XP_041682431.1">
    <property type="nucleotide sequence ID" value="XM_041831915.1"/>
</dbReference>
<keyword evidence="3" id="KW-1185">Reference proteome</keyword>
<protein>
    <submittedName>
        <fullName evidence="2">Uncharacterized protein</fullName>
    </submittedName>
</protein>
<comment type="caution">
    <text evidence="2">The sequence shown here is derived from an EMBL/GenBank/DDBJ whole genome shotgun (WGS) entry which is preliminary data.</text>
</comment>
<dbReference type="AlphaFoldDB" id="A0A1L7T4Y1"/>
<evidence type="ECO:0000313" key="3">
    <source>
        <dbReference type="Proteomes" id="UP000184255"/>
    </source>
</evidence>
<organism evidence="2 3">
    <name type="scientific">Fusarium mangiferae</name>
    <name type="common">Mango malformation disease fungus</name>
    <dbReference type="NCBI Taxonomy" id="192010"/>
    <lineage>
        <taxon>Eukaryota</taxon>
        <taxon>Fungi</taxon>
        <taxon>Dikarya</taxon>
        <taxon>Ascomycota</taxon>
        <taxon>Pezizomycotina</taxon>
        <taxon>Sordariomycetes</taxon>
        <taxon>Hypocreomycetidae</taxon>
        <taxon>Hypocreales</taxon>
        <taxon>Nectriaceae</taxon>
        <taxon>Fusarium</taxon>
        <taxon>Fusarium fujikuroi species complex</taxon>
    </lineage>
</organism>
<proteinExistence type="predicted"/>